<reference evidence="2 3" key="1">
    <citation type="journal article" date="2022" name="G3 (Bethesda)">
        <title>Whole-genome sequence and methylome profiling of the almond [Prunus dulcis (Mill.) D.A. Webb] cultivar 'Nonpareil'.</title>
        <authorList>
            <person name="D'Amico-Willman K.M."/>
            <person name="Ouma W.Z."/>
            <person name="Meulia T."/>
            <person name="Sideli G.M."/>
            <person name="Gradziel T.M."/>
            <person name="Fresnedo-Ramirez J."/>
        </authorList>
    </citation>
    <scope>NUCLEOTIDE SEQUENCE [LARGE SCALE GENOMIC DNA]</scope>
    <source>
        <strain evidence="2">Clone GOH B32 T37-40</strain>
    </source>
</reference>
<dbReference type="Proteomes" id="UP001054821">
    <property type="component" value="Chromosome 3"/>
</dbReference>
<protein>
    <submittedName>
        <fullName evidence="2">Uncharacterized protein</fullName>
    </submittedName>
</protein>
<organism evidence="2 3">
    <name type="scientific">Prunus dulcis</name>
    <name type="common">Almond</name>
    <name type="synonym">Amygdalus dulcis</name>
    <dbReference type="NCBI Taxonomy" id="3755"/>
    <lineage>
        <taxon>Eukaryota</taxon>
        <taxon>Viridiplantae</taxon>
        <taxon>Streptophyta</taxon>
        <taxon>Embryophyta</taxon>
        <taxon>Tracheophyta</taxon>
        <taxon>Spermatophyta</taxon>
        <taxon>Magnoliopsida</taxon>
        <taxon>eudicotyledons</taxon>
        <taxon>Gunneridae</taxon>
        <taxon>Pentapetalae</taxon>
        <taxon>rosids</taxon>
        <taxon>fabids</taxon>
        <taxon>Rosales</taxon>
        <taxon>Rosaceae</taxon>
        <taxon>Amygdaloideae</taxon>
        <taxon>Amygdaleae</taxon>
        <taxon>Prunus</taxon>
    </lineage>
</organism>
<comment type="caution">
    <text evidence="2">The sequence shown here is derived from an EMBL/GenBank/DDBJ whole genome shotgun (WGS) entry which is preliminary data.</text>
</comment>
<proteinExistence type="predicted"/>
<dbReference type="AlphaFoldDB" id="A0AAD4Z9Q5"/>
<evidence type="ECO:0000256" key="1">
    <source>
        <dbReference type="SAM" id="MobiDB-lite"/>
    </source>
</evidence>
<evidence type="ECO:0000313" key="3">
    <source>
        <dbReference type="Proteomes" id="UP001054821"/>
    </source>
</evidence>
<name>A0AAD4Z9Q5_PRUDU</name>
<evidence type="ECO:0000313" key="2">
    <source>
        <dbReference type="EMBL" id="KAI5338095.1"/>
    </source>
</evidence>
<gene>
    <name evidence="2" type="ORF">L3X38_017366</name>
</gene>
<feature type="region of interest" description="Disordered" evidence="1">
    <location>
        <begin position="1"/>
        <end position="20"/>
    </location>
</feature>
<accession>A0AAD4Z9Q5</accession>
<dbReference type="EMBL" id="JAJFAZ020000003">
    <property type="protein sequence ID" value="KAI5338095.1"/>
    <property type="molecule type" value="Genomic_DNA"/>
</dbReference>
<sequence>MEAVACPDHNNKENTIPPFFPRAKLTDSVRENESSSQKCSSIGLRREPLADITNLLVAPLPATLSFSFSVSASNSRKSKATRELNTIQVTSSNSKFLRMGFR</sequence>
<keyword evidence="3" id="KW-1185">Reference proteome</keyword>